<dbReference type="InterPro" id="IPR029442">
    <property type="entry name" value="GyrI-like"/>
</dbReference>
<evidence type="ECO:0000259" key="1">
    <source>
        <dbReference type="SMART" id="SM00871"/>
    </source>
</evidence>
<dbReference type="InterPro" id="IPR019587">
    <property type="entry name" value="Polyketide_cyclase/dehydratase"/>
</dbReference>
<feature type="domain" description="AraC effector-binding" evidence="1">
    <location>
        <begin position="179"/>
        <end position="331"/>
    </location>
</feature>
<dbReference type="Pfam" id="PF06445">
    <property type="entry name" value="GyrI-like"/>
    <property type="match status" value="1"/>
</dbReference>
<dbReference type="Pfam" id="PF10604">
    <property type="entry name" value="Polyketide_cyc2"/>
    <property type="match status" value="1"/>
</dbReference>
<dbReference type="Gene3D" id="3.30.530.20">
    <property type="match status" value="1"/>
</dbReference>
<dbReference type="EMBL" id="QGKL01000039">
    <property type="protein sequence ID" value="PWQ94483.1"/>
    <property type="molecule type" value="Genomic_DNA"/>
</dbReference>
<sequence length="331" mass="37738">MSIVLLIIVALIFVGVCWLLMQPASYEVVRRRVIKVKPEEVYPLVADFKHWSSWSPWVIHEPNTALEYGPVTDAKEGWYAWEGRHIGAGKMVHKSLVENESIEQSLAFYRPMKSNSHVYWRFNPIGDYTEVTWGMRGKMPFLFRWMSKMMDGFVGTDYEIGLGLLAMKVGDMSEPFELEFPGEVEVEAQDYIASHFVGSFDDMKAVMHEAFPKVMQAVAYGGMAVNGAPFTLYHDFDKKKQLVVCDIAVPVVEAKHVEGLISGTLLGQKYSRTTLKGSYDHLEKTWHSAFSHVRMYKSKLLVGKPMIERYMSDPTESEGLDLVTYLDLPIK</sequence>
<gene>
    <name evidence="2" type="ORF">DKT75_14380</name>
</gene>
<evidence type="ECO:0000313" key="3">
    <source>
        <dbReference type="Proteomes" id="UP000245506"/>
    </source>
</evidence>
<comment type="caution">
    <text evidence="2">The sequence shown here is derived from an EMBL/GenBank/DDBJ whole genome shotgun (WGS) entry which is preliminary data.</text>
</comment>
<name>A0A317CAY0_9GAMM</name>
<dbReference type="SUPFAM" id="SSF55961">
    <property type="entry name" value="Bet v1-like"/>
    <property type="match status" value="1"/>
</dbReference>
<dbReference type="RefSeq" id="WP_109824132.1">
    <property type="nucleotide sequence ID" value="NZ_QGKL01000039.1"/>
</dbReference>
<organism evidence="2 3">
    <name type="scientific">Leucothrix arctica</name>
    <dbReference type="NCBI Taxonomy" id="1481894"/>
    <lineage>
        <taxon>Bacteria</taxon>
        <taxon>Pseudomonadati</taxon>
        <taxon>Pseudomonadota</taxon>
        <taxon>Gammaproteobacteria</taxon>
        <taxon>Thiotrichales</taxon>
        <taxon>Thiotrichaceae</taxon>
        <taxon>Leucothrix</taxon>
    </lineage>
</organism>
<accession>A0A317CAY0</accession>
<protein>
    <recommendedName>
        <fullName evidence="1">AraC effector-binding domain-containing protein</fullName>
    </recommendedName>
</protein>
<dbReference type="InterPro" id="IPR023393">
    <property type="entry name" value="START-like_dom_sf"/>
</dbReference>
<dbReference type="InterPro" id="IPR010499">
    <property type="entry name" value="AraC_E-bd"/>
</dbReference>
<evidence type="ECO:0000313" key="2">
    <source>
        <dbReference type="EMBL" id="PWQ94483.1"/>
    </source>
</evidence>
<dbReference type="Gene3D" id="3.20.80.10">
    <property type="entry name" value="Regulatory factor, effector binding domain"/>
    <property type="match status" value="1"/>
</dbReference>
<dbReference type="Proteomes" id="UP000245506">
    <property type="component" value="Unassembled WGS sequence"/>
</dbReference>
<dbReference type="SMART" id="SM00871">
    <property type="entry name" value="AraC_E_bind"/>
    <property type="match status" value="1"/>
</dbReference>
<dbReference type="InterPro" id="IPR011256">
    <property type="entry name" value="Reg_factor_effector_dom_sf"/>
</dbReference>
<dbReference type="OrthoDB" id="9807923at2"/>
<proteinExistence type="predicted"/>
<dbReference type="SUPFAM" id="SSF55136">
    <property type="entry name" value="Probable bacterial effector-binding domain"/>
    <property type="match status" value="1"/>
</dbReference>
<dbReference type="CDD" id="cd07818">
    <property type="entry name" value="SRPBCC_1"/>
    <property type="match status" value="1"/>
</dbReference>
<reference evidence="2 3" key="1">
    <citation type="submission" date="2018-05" db="EMBL/GenBank/DDBJ databases">
        <title>Leucothrix arctica sp. nov., isolated from Arctic seawater.</title>
        <authorList>
            <person name="Choi A."/>
            <person name="Baek K."/>
        </authorList>
    </citation>
    <scope>NUCLEOTIDE SEQUENCE [LARGE SCALE GENOMIC DNA]</scope>
    <source>
        <strain evidence="2 3">IMCC9719</strain>
    </source>
</reference>
<dbReference type="AlphaFoldDB" id="A0A317CAY0"/>
<keyword evidence="3" id="KW-1185">Reference proteome</keyword>